<dbReference type="RefSeq" id="WP_141004677.1">
    <property type="nucleotide sequence ID" value="NZ_BAAAOR010000015.1"/>
</dbReference>
<dbReference type="Gene3D" id="3.40.50.12780">
    <property type="entry name" value="N-terminal domain of ligase-like"/>
    <property type="match status" value="1"/>
</dbReference>
<dbReference type="EMBL" id="BAAAOR010000015">
    <property type="protein sequence ID" value="GAA1517321.1"/>
    <property type="molecule type" value="Genomic_DNA"/>
</dbReference>
<evidence type="ECO:0000313" key="5">
    <source>
        <dbReference type="Proteomes" id="UP001500842"/>
    </source>
</evidence>
<comment type="caution">
    <text evidence="4">The sequence shown here is derived from an EMBL/GenBank/DDBJ whole genome shotgun (WGS) entry which is preliminary data.</text>
</comment>
<evidence type="ECO:0000313" key="4">
    <source>
        <dbReference type="EMBL" id="GAA1517321.1"/>
    </source>
</evidence>
<name>A0ABN2AEH2_9ACTN</name>
<dbReference type="PANTHER" id="PTHR43272">
    <property type="entry name" value="LONG-CHAIN-FATTY-ACID--COA LIGASE"/>
    <property type="match status" value="1"/>
</dbReference>
<proteinExistence type="predicted"/>
<dbReference type="PANTHER" id="PTHR43272:SF33">
    <property type="entry name" value="AMP-BINDING DOMAIN-CONTAINING PROTEIN-RELATED"/>
    <property type="match status" value="1"/>
</dbReference>
<organism evidence="4 5">
    <name type="scientific">Nocardioides humi</name>
    <dbReference type="NCBI Taxonomy" id="449461"/>
    <lineage>
        <taxon>Bacteria</taxon>
        <taxon>Bacillati</taxon>
        <taxon>Actinomycetota</taxon>
        <taxon>Actinomycetes</taxon>
        <taxon>Propionibacteriales</taxon>
        <taxon>Nocardioidaceae</taxon>
        <taxon>Nocardioides</taxon>
    </lineage>
</organism>
<evidence type="ECO:0000256" key="2">
    <source>
        <dbReference type="ARBA" id="ARBA00022840"/>
    </source>
</evidence>
<keyword evidence="2" id="KW-0067">ATP-binding</keyword>
<sequence>MTSLSTASAPPFPRASVGSALSDHARSHPDSVAVAQKRFGRWIDISWADLRRMVAETADELASHGVAAGTVVALIADNCVEWLVVDFALQERGATVLPVLPGTRPSVLSALLRQHGVDLAVCGDQEHIDLLLSAEHSATLRGFLVLDTVGLSRPLDPRQLSDVPLVTVERRSPRAQAGMDGPDRADGATGRGERIAAIDLTSVTQERVGVEVKAGRLRAGAERAASYLGLSSSDRVMCLDSMADTVVRSATAYAAVLSRARLHFAETVGSVAHDLAEIRPTVLVGSEDAIYTLRSESRMRQLRSGRMRRAVIDKALSSSARRHGEWSARLSALPTRLLVIGPLARHHGLSRVRKVVALGGMPLGAETSNFFRATCEQPSRVWGDAAAGGVLLADEGLGWRPVTGVDLEPVGDGRCRIVTGNDSFEYACVAMVDDGSVVLVPPHGVHDMTELGAVVSLVALSERVAGLDLVRRILFDPQAGHAQALVAYVELDLGWAAWWTSNRGLDFASQRELAQIPAVVEKIRIQLDQVAATVDDGWSIDRIVIAQAPWSVASGTLTPARRIDVAAVRRSMQA</sequence>
<accession>A0ABN2AEH2</accession>
<dbReference type="InterPro" id="IPR000873">
    <property type="entry name" value="AMP-dep_synth/lig_dom"/>
</dbReference>
<dbReference type="Proteomes" id="UP001500842">
    <property type="component" value="Unassembled WGS sequence"/>
</dbReference>
<keyword evidence="5" id="KW-1185">Reference proteome</keyword>
<reference evidence="4 5" key="1">
    <citation type="journal article" date="2019" name="Int. J. Syst. Evol. Microbiol.">
        <title>The Global Catalogue of Microorganisms (GCM) 10K type strain sequencing project: providing services to taxonomists for standard genome sequencing and annotation.</title>
        <authorList>
            <consortium name="The Broad Institute Genomics Platform"/>
            <consortium name="The Broad Institute Genome Sequencing Center for Infectious Disease"/>
            <person name="Wu L."/>
            <person name="Ma J."/>
        </authorList>
    </citation>
    <scope>NUCLEOTIDE SEQUENCE [LARGE SCALE GENOMIC DNA]</scope>
    <source>
        <strain evidence="4 5">JCM 14942</strain>
    </source>
</reference>
<feature type="domain" description="AMP-dependent synthetase/ligase" evidence="3">
    <location>
        <begin position="23"/>
        <end position="383"/>
    </location>
</feature>
<gene>
    <name evidence="4" type="ORF">GCM10009788_21860</name>
</gene>
<evidence type="ECO:0000259" key="3">
    <source>
        <dbReference type="Pfam" id="PF00501"/>
    </source>
</evidence>
<dbReference type="SUPFAM" id="SSF56801">
    <property type="entry name" value="Acetyl-CoA synthetase-like"/>
    <property type="match status" value="1"/>
</dbReference>
<dbReference type="InterPro" id="IPR042099">
    <property type="entry name" value="ANL_N_sf"/>
</dbReference>
<dbReference type="Pfam" id="PF00501">
    <property type="entry name" value="AMP-binding"/>
    <property type="match status" value="1"/>
</dbReference>
<keyword evidence="1" id="KW-0547">Nucleotide-binding</keyword>
<protein>
    <recommendedName>
        <fullName evidence="3">AMP-dependent synthetase/ligase domain-containing protein</fullName>
    </recommendedName>
</protein>
<evidence type="ECO:0000256" key="1">
    <source>
        <dbReference type="ARBA" id="ARBA00022741"/>
    </source>
</evidence>